<organism evidence="1 2">
    <name type="scientific">Variovorax ginsengisoli</name>
    <dbReference type="NCBI Taxonomy" id="363844"/>
    <lineage>
        <taxon>Bacteria</taxon>
        <taxon>Pseudomonadati</taxon>
        <taxon>Pseudomonadota</taxon>
        <taxon>Betaproteobacteria</taxon>
        <taxon>Burkholderiales</taxon>
        <taxon>Comamonadaceae</taxon>
        <taxon>Variovorax</taxon>
    </lineage>
</organism>
<name>A0ABT8RZ77_9BURK</name>
<dbReference type="EMBL" id="JAUKVY010000003">
    <property type="protein sequence ID" value="MDO1531969.1"/>
    <property type="molecule type" value="Genomic_DNA"/>
</dbReference>
<comment type="caution">
    <text evidence="1">The sequence shown here is derived from an EMBL/GenBank/DDBJ whole genome shotgun (WGS) entry which is preliminary data.</text>
</comment>
<dbReference type="Proteomes" id="UP001169027">
    <property type="component" value="Unassembled WGS sequence"/>
</dbReference>
<dbReference type="InterPro" id="IPR014859">
    <property type="entry name" value="Phage_TAC_4"/>
</dbReference>
<protein>
    <submittedName>
        <fullName evidence="1">Phage tail assembly chaperone</fullName>
    </submittedName>
</protein>
<proteinExistence type="predicted"/>
<reference evidence="1" key="1">
    <citation type="submission" date="2023-06" db="EMBL/GenBank/DDBJ databases">
        <authorList>
            <person name="Jiang Y."/>
            <person name="Liu Q."/>
        </authorList>
    </citation>
    <scope>NUCLEOTIDE SEQUENCE</scope>
    <source>
        <strain evidence="1">CGMCC 1.12090</strain>
    </source>
</reference>
<accession>A0ABT8RZ77</accession>
<dbReference type="RefSeq" id="WP_301805705.1">
    <property type="nucleotide sequence ID" value="NZ_JAUJZH010000003.1"/>
</dbReference>
<sequence length="136" mass="15362">MEHEPEHAGRRDLLAGQPALHQVLIGRMFKLKADPTFSAKVAIPVAGGASVEVPFTFKHRTKKQFADWLESLEERRKARAGENLDLEIVLEVIAGWGIDETFSNENVEILLEERIGAAVAIRDKYIDELTKQREKN</sequence>
<evidence type="ECO:0000313" key="1">
    <source>
        <dbReference type="EMBL" id="MDO1531969.1"/>
    </source>
</evidence>
<evidence type="ECO:0000313" key="2">
    <source>
        <dbReference type="Proteomes" id="UP001169027"/>
    </source>
</evidence>
<dbReference type="Pfam" id="PF08748">
    <property type="entry name" value="Phage_TAC_4"/>
    <property type="match status" value="1"/>
</dbReference>
<keyword evidence="2" id="KW-1185">Reference proteome</keyword>
<gene>
    <name evidence="1" type="ORF">Q2T77_06695</name>
</gene>